<feature type="transmembrane region" description="Helical" evidence="1">
    <location>
        <begin position="169"/>
        <end position="191"/>
    </location>
</feature>
<gene>
    <name evidence="4" type="ORF">ACFSSE_14175</name>
</gene>
<dbReference type="Proteomes" id="UP001597546">
    <property type="component" value="Unassembled WGS sequence"/>
</dbReference>
<comment type="caution">
    <text evidence="4">The sequence shown here is derived from an EMBL/GenBank/DDBJ whole genome shotgun (WGS) entry which is preliminary data.</text>
</comment>
<accession>A0ABW5TUW5</accession>
<dbReference type="EMBL" id="JBHULV010000048">
    <property type="protein sequence ID" value="MFD2732853.1"/>
    <property type="molecule type" value="Genomic_DNA"/>
</dbReference>
<dbReference type="InterPro" id="IPR040495">
    <property type="entry name" value="HU-CCDC81_bac_1"/>
</dbReference>
<keyword evidence="1" id="KW-0472">Membrane</keyword>
<keyword evidence="5" id="KW-1185">Reference proteome</keyword>
<reference evidence="5" key="1">
    <citation type="journal article" date="2019" name="Int. J. Syst. Evol. Microbiol.">
        <title>The Global Catalogue of Microorganisms (GCM) 10K type strain sequencing project: providing services to taxonomists for standard genome sequencing and annotation.</title>
        <authorList>
            <consortium name="The Broad Institute Genomics Platform"/>
            <consortium name="The Broad Institute Genome Sequencing Center for Infectious Disease"/>
            <person name="Wu L."/>
            <person name="Ma J."/>
        </authorList>
    </citation>
    <scope>NUCLEOTIDE SEQUENCE [LARGE SCALE GENOMIC DNA]</scope>
    <source>
        <strain evidence="5">KCTC 42456</strain>
    </source>
</reference>
<name>A0ABW5TUW5_9SPHI</name>
<evidence type="ECO:0000313" key="4">
    <source>
        <dbReference type="EMBL" id="MFD2732853.1"/>
    </source>
</evidence>
<sequence length="353" mass="39255">MDISAYLVELIVEKDHVTVPGLGKFLKKRTNGYYDSEAKIFYPPSGEIVFSTDYMHDDKLVHLISQKTASSLTNAYAILDEYIREIKVALKTSSVVLKGIGELKHDDGKLLFQSEKETNVSKAYFGLPPVDTQSERLIGKDSETYSLAQQALNTSFPDEYLEDEQKRGWVAITMGIIAVAALTAIIGLYFAKPNFYKDLINQIQTTTVKPSTTPVLPLNKQLPNVEAVKIADSIYNSTDVEGNLKAQGFEVEKVKDSTNISINKKVVPAKGKFKYEIIIGLYPRREDAVKRVSQLKANGIDAHIVDDEGAGVTMMTKISGATLYNDADAEKELQRILQELNPQAYKLPILILK</sequence>
<evidence type="ECO:0000256" key="1">
    <source>
        <dbReference type="SAM" id="Phobius"/>
    </source>
</evidence>
<feature type="domain" description="CCDC81-like prokaryotic HU" evidence="3">
    <location>
        <begin position="3"/>
        <end position="58"/>
    </location>
</feature>
<keyword evidence="1" id="KW-1133">Transmembrane helix</keyword>
<evidence type="ECO:0000313" key="5">
    <source>
        <dbReference type="Proteomes" id="UP001597546"/>
    </source>
</evidence>
<dbReference type="RefSeq" id="WP_379046566.1">
    <property type="nucleotide sequence ID" value="NZ_JBHSKW010000060.1"/>
</dbReference>
<keyword evidence="1" id="KW-0812">Transmembrane</keyword>
<evidence type="ECO:0000259" key="3">
    <source>
        <dbReference type="Pfam" id="PF18174"/>
    </source>
</evidence>
<proteinExistence type="predicted"/>
<dbReference type="InterPro" id="IPR007730">
    <property type="entry name" value="SPOR-like_dom"/>
</dbReference>
<organism evidence="4 5">
    <name type="scientific">Pedobacter alpinus</name>
    <dbReference type="NCBI Taxonomy" id="1590643"/>
    <lineage>
        <taxon>Bacteria</taxon>
        <taxon>Pseudomonadati</taxon>
        <taxon>Bacteroidota</taxon>
        <taxon>Sphingobacteriia</taxon>
        <taxon>Sphingobacteriales</taxon>
        <taxon>Sphingobacteriaceae</taxon>
        <taxon>Pedobacter</taxon>
    </lineage>
</organism>
<dbReference type="Pfam" id="PF05036">
    <property type="entry name" value="SPOR"/>
    <property type="match status" value="1"/>
</dbReference>
<protein>
    <submittedName>
        <fullName evidence="4">SPOR domain-containing protein</fullName>
    </submittedName>
</protein>
<feature type="domain" description="SPOR" evidence="2">
    <location>
        <begin position="263"/>
        <end position="305"/>
    </location>
</feature>
<evidence type="ECO:0000259" key="2">
    <source>
        <dbReference type="Pfam" id="PF05036"/>
    </source>
</evidence>
<dbReference type="Pfam" id="PF18174">
    <property type="entry name" value="HU-CCDC81_bac_1"/>
    <property type="match status" value="1"/>
</dbReference>